<evidence type="ECO:0000313" key="2">
    <source>
        <dbReference type="Proteomes" id="UP000821845"/>
    </source>
</evidence>
<accession>A0ACB7SBC8</accession>
<keyword evidence="2" id="KW-1185">Reference proteome</keyword>
<comment type="caution">
    <text evidence="1">The sequence shown here is derived from an EMBL/GenBank/DDBJ whole genome shotgun (WGS) entry which is preliminary data.</text>
</comment>
<proteinExistence type="predicted"/>
<evidence type="ECO:0000313" key="1">
    <source>
        <dbReference type="EMBL" id="KAH6931392.1"/>
    </source>
</evidence>
<gene>
    <name evidence="1" type="ORF">HPB50_024254</name>
</gene>
<protein>
    <submittedName>
        <fullName evidence="1">Uncharacterized protein</fullName>
    </submittedName>
</protein>
<sequence>MNEARPEILLHLRYSFAAAYINVPHREAAGAPERTPIKHARCSLLPKKMKGDAGSYSTDRAAGRQAGSGTALQLMAASISTVPVMGRGVRESCERRRLRSVT</sequence>
<dbReference type="EMBL" id="CM023485">
    <property type="protein sequence ID" value="KAH6931392.1"/>
    <property type="molecule type" value="Genomic_DNA"/>
</dbReference>
<organism evidence="1 2">
    <name type="scientific">Hyalomma asiaticum</name>
    <name type="common">Tick</name>
    <dbReference type="NCBI Taxonomy" id="266040"/>
    <lineage>
        <taxon>Eukaryota</taxon>
        <taxon>Metazoa</taxon>
        <taxon>Ecdysozoa</taxon>
        <taxon>Arthropoda</taxon>
        <taxon>Chelicerata</taxon>
        <taxon>Arachnida</taxon>
        <taxon>Acari</taxon>
        <taxon>Parasitiformes</taxon>
        <taxon>Ixodida</taxon>
        <taxon>Ixodoidea</taxon>
        <taxon>Ixodidae</taxon>
        <taxon>Hyalomminae</taxon>
        <taxon>Hyalomma</taxon>
    </lineage>
</organism>
<dbReference type="Proteomes" id="UP000821845">
    <property type="component" value="Chromosome 5"/>
</dbReference>
<reference evidence="1" key="1">
    <citation type="submission" date="2020-05" db="EMBL/GenBank/DDBJ databases">
        <title>Large-scale comparative analyses of tick genomes elucidate their genetic diversity and vector capacities.</title>
        <authorList>
            <person name="Jia N."/>
            <person name="Wang J."/>
            <person name="Shi W."/>
            <person name="Du L."/>
            <person name="Sun Y."/>
            <person name="Zhan W."/>
            <person name="Jiang J."/>
            <person name="Wang Q."/>
            <person name="Zhang B."/>
            <person name="Ji P."/>
            <person name="Sakyi L.B."/>
            <person name="Cui X."/>
            <person name="Yuan T."/>
            <person name="Jiang B."/>
            <person name="Yang W."/>
            <person name="Lam T.T.-Y."/>
            <person name="Chang Q."/>
            <person name="Ding S."/>
            <person name="Wang X."/>
            <person name="Zhu J."/>
            <person name="Ruan X."/>
            <person name="Zhao L."/>
            <person name="Wei J."/>
            <person name="Que T."/>
            <person name="Du C."/>
            <person name="Cheng J."/>
            <person name="Dai P."/>
            <person name="Han X."/>
            <person name="Huang E."/>
            <person name="Gao Y."/>
            <person name="Liu J."/>
            <person name="Shao H."/>
            <person name="Ye R."/>
            <person name="Li L."/>
            <person name="Wei W."/>
            <person name="Wang X."/>
            <person name="Wang C."/>
            <person name="Yang T."/>
            <person name="Huo Q."/>
            <person name="Li W."/>
            <person name="Guo W."/>
            <person name="Chen H."/>
            <person name="Zhou L."/>
            <person name="Ni X."/>
            <person name="Tian J."/>
            <person name="Zhou Y."/>
            <person name="Sheng Y."/>
            <person name="Liu T."/>
            <person name="Pan Y."/>
            <person name="Xia L."/>
            <person name="Li J."/>
            <person name="Zhao F."/>
            <person name="Cao W."/>
        </authorList>
    </citation>
    <scope>NUCLEOTIDE SEQUENCE</scope>
    <source>
        <strain evidence="1">Hyas-2018</strain>
    </source>
</reference>
<name>A0ACB7SBC8_HYAAI</name>